<comment type="caution">
    <text evidence="1">The sequence shown here is derived from an EMBL/GenBank/DDBJ whole genome shotgun (WGS) entry which is preliminary data.</text>
</comment>
<evidence type="ECO:0000313" key="1">
    <source>
        <dbReference type="EMBL" id="GAA3707443.1"/>
    </source>
</evidence>
<proteinExistence type="predicted"/>
<dbReference type="Proteomes" id="UP001501536">
    <property type="component" value="Unassembled WGS sequence"/>
</dbReference>
<protein>
    <submittedName>
        <fullName evidence="1">Uncharacterized protein</fullName>
    </submittedName>
</protein>
<dbReference type="RefSeq" id="WP_344884206.1">
    <property type="nucleotide sequence ID" value="NZ_BAABCJ010000005.1"/>
</dbReference>
<sequence length="384" mass="42322">MMEPAELLAGPRGRRFVMEAILRAGTPAEPEAPDGPEAEPGTIGWQSGPLEPFAGRWATAEPAALRGLSEADVMGSLVDSVSSAMYWEPPHPEDVFLAEPGRADELRPAAEALLEHPVFAALDRPLLAWSGRLNYPAAHIDWIDPSSPDRRFPPHLSRTDAQGRDKLERWRRHVDAGVRRARSDRPRDVRANFGGEWWATPARVDLLTTTPLPGADALAPGVEIGTPLLLQGIEDSFGLTAGTVRVLHLAPEADPRVYEVDSPDAWARLVAAFPLDVTPARRHMYYQVTGLDVGWFMPDWQQVADQYDAVHVTVGGYLATATRPIPLAGHGLPGGHTMLAGWDPDQTYWFDAPLQQVDQFEVELFERDPEDDPALDDVWRRTAT</sequence>
<gene>
    <name evidence="1" type="ORF">GCM10022377_21520</name>
</gene>
<reference evidence="2" key="1">
    <citation type="journal article" date="2019" name="Int. J. Syst. Evol. Microbiol.">
        <title>The Global Catalogue of Microorganisms (GCM) 10K type strain sequencing project: providing services to taxonomists for standard genome sequencing and annotation.</title>
        <authorList>
            <consortium name="The Broad Institute Genomics Platform"/>
            <consortium name="The Broad Institute Genome Sequencing Center for Infectious Disease"/>
            <person name="Wu L."/>
            <person name="Ma J."/>
        </authorList>
    </citation>
    <scope>NUCLEOTIDE SEQUENCE [LARGE SCALE GENOMIC DNA]</scope>
    <source>
        <strain evidence="2">JCM 16961</strain>
    </source>
</reference>
<accession>A0ABP7DPQ8</accession>
<keyword evidence="2" id="KW-1185">Reference proteome</keyword>
<evidence type="ECO:0000313" key="2">
    <source>
        <dbReference type="Proteomes" id="UP001501536"/>
    </source>
</evidence>
<organism evidence="1 2">
    <name type="scientific">Zhihengliuella alba</name>
    <dbReference type="NCBI Taxonomy" id="547018"/>
    <lineage>
        <taxon>Bacteria</taxon>
        <taxon>Bacillati</taxon>
        <taxon>Actinomycetota</taxon>
        <taxon>Actinomycetes</taxon>
        <taxon>Micrococcales</taxon>
        <taxon>Micrococcaceae</taxon>
        <taxon>Zhihengliuella</taxon>
    </lineage>
</organism>
<dbReference type="EMBL" id="BAABCJ010000005">
    <property type="protein sequence ID" value="GAA3707443.1"/>
    <property type="molecule type" value="Genomic_DNA"/>
</dbReference>
<name>A0ABP7DPQ8_9MICC</name>